<evidence type="ECO:0000313" key="2">
    <source>
        <dbReference type="EMBL" id="TPQ18613.1"/>
    </source>
</evidence>
<dbReference type="OrthoDB" id="3296127at2"/>
<dbReference type="RefSeq" id="WP_119103702.1">
    <property type="nucleotide sequence ID" value="NZ_QXMJ01000173.1"/>
</dbReference>
<keyword evidence="3" id="KW-1185">Reference proteome</keyword>
<organism evidence="2 3">
    <name type="scientific">Streptomyces sporangiiformans</name>
    <dbReference type="NCBI Taxonomy" id="2315329"/>
    <lineage>
        <taxon>Bacteria</taxon>
        <taxon>Bacillati</taxon>
        <taxon>Actinomycetota</taxon>
        <taxon>Actinomycetes</taxon>
        <taxon>Kitasatosporales</taxon>
        <taxon>Streptomycetaceae</taxon>
        <taxon>Streptomyces</taxon>
    </lineage>
</organism>
<evidence type="ECO:0000313" key="3">
    <source>
        <dbReference type="Proteomes" id="UP000317378"/>
    </source>
</evidence>
<dbReference type="InterPro" id="IPR014710">
    <property type="entry name" value="RmlC-like_jellyroll"/>
</dbReference>
<dbReference type="EMBL" id="VCHX02000173">
    <property type="protein sequence ID" value="TPQ18613.1"/>
    <property type="molecule type" value="Genomic_DNA"/>
</dbReference>
<feature type="domain" description="Cupin type-2" evidence="1">
    <location>
        <begin position="37"/>
        <end position="112"/>
    </location>
</feature>
<dbReference type="SUPFAM" id="SSF51182">
    <property type="entry name" value="RmlC-like cupins"/>
    <property type="match status" value="1"/>
</dbReference>
<dbReference type="Proteomes" id="UP000317378">
    <property type="component" value="Unassembled WGS sequence"/>
</dbReference>
<dbReference type="Gene3D" id="2.60.120.10">
    <property type="entry name" value="Jelly Rolls"/>
    <property type="match status" value="1"/>
</dbReference>
<dbReference type="AlphaFoldDB" id="A0A505D2D0"/>
<gene>
    <name evidence="2" type="ORF">FGD71_030120</name>
</gene>
<dbReference type="InterPro" id="IPR011051">
    <property type="entry name" value="RmlC_Cupin_sf"/>
</dbReference>
<dbReference type="Pfam" id="PF07883">
    <property type="entry name" value="Cupin_2"/>
    <property type="match status" value="1"/>
</dbReference>
<accession>A0A505D2D0</accession>
<comment type="caution">
    <text evidence="2">The sequence shown here is derived from an EMBL/GenBank/DDBJ whole genome shotgun (WGS) entry which is preliminary data.</text>
</comment>
<dbReference type="InterPro" id="IPR013096">
    <property type="entry name" value="Cupin_2"/>
</dbReference>
<evidence type="ECO:0000259" key="1">
    <source>
        <dbReference type="Pfam" id="PF07883"/>
    </source>
</evidence>
<sequence>MEKLNAETARLTDEYSIRIGRWSQYAITEQLPFDAMWCVIPPGGSSQRDCHDEVELAVVVGGNADFEHAEDTPGAAERTEAAQGTAMLLGSNEPHIVHNRSTTEPLVVLSVYWPQQAPAPAASAGTEAGS</sequence>
<name>A0A505D2D0_9ACTN</name>
<reference evidence="2 3" key="1">
    <citation type="submission" date="2019-06" db="EMBL/GenBank/DDBJ databases">
        <title>Streptomyces sporangiiformans sp. nov., a novel actinomycete isolated from soil in Mount Song.</title>
        <authorList>
            <person name="Han L."/>
        </authorList>
    </citation>
    <scope>NUCLEOTIDE SEQUENCE [LARGE SCALE GENOMIC DNA]</scope>
    <source>
        <strain evidence="2 3">NEAU-SSA 1</strain>
    </source>
</reference>
<proteinExistence type="predicted"/>
<protein>
    <submittedName>
        <fullName evidence="2">Cupin domain-containing protein</fullName>
    </submittedName>
</protein>